<feature type="domain" description="Serine aminopeptidase S33" evidence="1">
    <location>
        <begin position="61"/>
        <end position="156"/>
    </location>
</feature>
<dbReference type="Gene3D" id="3.40.50.1820">
    <property type="entry name" value="alpha/beta hydrolase"/>
    <property type="match status" value="1"/>
</dbReference>
<proteinExistence type="predicted"/>
<keyword evidence="3" id="KW-1185">Reference proteome</keyword>
<dbReference type="InterPro" id="IPR029058">
    <property type="entry name" value="AB_hydrolase_fold"/>
</dbReference>
<keyword evidence="2" id="KW-0378">Hydrolase</keyword>
<accession>A0ABX0NX67</accession>
<dbReference type="Proteomes" id="UP000609726">
    <property type="component" value="Unassembled WGS sequence"/>
</dbReference>
<organism evidence="2 3">
    <name type="scientific">Massilia mucilaginosa</name>
    <dbReference type="NCBI Taxonomy" id="2609282"/>
    <lineage>
        <taxon>Bacteria</taxon>
        <taxon>Pseudomonadati</taxon>
        <taxon>Pseudomonadota</taxon>
        <taxon>Betaproteobacteria</taxon>
        <taxon>Burkholderiales</taxon>
        <taxon>Oxalobacteraceae</taxon>
        <taxon>Telluria group</taxon>
        <taxon>Massilia</taxon>
    </lineage>
</organism>
<dbReference type="Pfam" id="PF12146">
    <property type="entry name" value="Hydrolase_4"/>
    <property type="match status" value="1"/>
</dbReference>
<dbReference type="EMBL" id="WHJH01000028">
    <property type="protein sequence ID" value="NHZ91351.1"/>
    <property type="molecule type" value="Genomic_DNA"/>
</dbReference>
<dbReference type="PANTHER" id="PTHR43265">
    <property type="entry name" value="ESTERASE ESTD"/>
    <property type="match status" value="1"/>
</dbReference>
<comment type="caution">
    <text evidence="2">The sequence shown here is derived from an EMBL/GenBank/DDBJ whole genome shotgun (WGS) entry which is preliminary data.</text>
</comment>
<gene>
    <name evidence="2" type="ORF">F2P45_20370</name>
</gene>
<dbReference type="GO" id="GO:0016787">
    <property type="term" value="F:hydrolase activity"/>
    <property type="evidence" value="ECO:0007669"/>
    <property type="project" value="UniProtKB-KW"/>
</dbReference>
<dbReference type="NCBIfam" id="TIGR03100">
    <property type="entry name" value="hydr1_PEP"/>
    <property type="match status" value="1"/>
</dbReference>
<dbReference type="InterPro" id="IPR022742">
    <property type="entry name" value="Hydrolase_4"/>
</dbReference>
<reference evidence="2 3" key="1">
    <citation type="submission" date="2019-10" db="EMBL/GenBank/DDBJ databases">
        <title>Taxonomy of Antarctic Massilia spp.: description of Massilia rubra sp. nov., Massilia aquatica sp. nov., Massilia mucilaginosa sp. nov., Massilia frigida sp. nov. isolated from streams, lakes and regoliths.</title>
        <authorList>
            <person name="Holochova P."/>
            <person name="Sedlacek I."/>
            <person name="Kralova S."/>
            <person name="Maslanova I."/>
            <person name="Busse H.-J."/>
            <person name="Stankova E."/>
            <person name="Vrbovska V."/>
            <person name="Kovarovic V."/>
            <person name="Bartak M."/>
            <person name="Svec P."/>
            <person name="Pantucek R."/>
        </authorList>
    </citation>
    <scope>NUCLEOTIDE SEQUENCE [LARGE SCALE GENOMIC DNA]</scope>
    <source>
        <strain evidence="2 3">CCM 8733</strain>
    </source>
</reference>
<name>A0ABX0NX67_9BURK</name>
<dbReference type="SUPFAM" id="SSF53474">
    <property type="entry name" value="alpha/beta-Hydrolases"/>
    <property type="match status" value="1"/>
</dbReference>
<protein>
    <submittedName>
        <fullName evidence="2">Hydrolase 1, exosortase A system-associated</fullName>
    </submittedName>
</protein>
<evidence type="ECO:0000259" key="1">
    <source>
        <dbReference type="Pfam" id="PF12146"/>
    </source>
</evidence>
<dbReference type="PANTHER" id="PTHR43265:SF1">
    <property type="entry name" value="ESTERASE ESTD"/>
    <property type="match status" value="1"/>
</dbReference>
<evidence type="ECO:0000313" key="3">
    <source>
        <dbReference type="Proteomes" id="UP000609726"/>
    </source>
</evidence>
<dbReference type="InterPro" id="IPR053145">
    <property type="entry name" value="AB_hydrolase_Est10"/>
</dbReference>
<evidence type="ECO:0000313" key="2">
    <source>
        <dbReference type="EMBL" id="NHZ91351.1"/>
    </source>
</evidence>
<dbReference type="InterPro" id="IPR017531">
    <property type="entry name" value="Hydrolase-1_PEP"/>
</dbReference>
<sequence>MPEAQRAPHAGPLAAPPGYREDVLGFSCGDEALFGVLSVPAQPATRAVLIVVGGPQYRVGSHRQFTTLARGLAAQGIAALRFDYRGMGDSHGAIRDFEVVGDDLRAAVDNLFKALPGIEDVVIWGLCDGASAALFYAANDARVTGLVLLNPWVRTSGGHAKATIKHYYRARLFDPELWKKILRGQFNVGAAAASFLRIAGAAVGKGGGGASAAAAAPASLPERMQAGLARFRGKVLLIISGADLTAQEFLDTAAGSAQWQGLLAAPRVSRQTLLEADHTFSRRVWKDQVLDWTGDWLRSW</sequence>